<feature type="compositionally biased region" description="Basic and acidic residues" evidence="1">
    <location>
        <begin position="184"/>
        <end position="196"/>
    </location>
</feature>
<keyword evidence="3" id="KW-1185">Reference proteome</keyword>
<feature type="region of interest" description="Disordered" evidence="1">
    <location>
        <begin position="166"/>
        <end position="220"/>
    </location>
</feature>
<dbReference type="EMBL" id="DF845462">
    <property type="protein sequence ID" value="GAT49361.1"/>
    <property type="molecule type" value="Genomic_DNA"/>
</dbReference>
<proteinExistence type="predicted"/>
<gene>
    <name evidence="2" type="ORF">MCHLO_06680</name>
</gene>
<organism evidence="2 3">
    <name type="scientific">Mycena chlorophos</name>
    <name type="common">Agaric fungus</name>
    <name type="synonym">Agaricus chlorophos</name>
    <dbReference type="NCBI Taxonomy" id="658473"/>
    <lineage>
        <taxon>Eukaryota</taxon>
        <taxon>Fungi</taxon>
        <taxon>Dikarya</taxon>
        <taxon>Basidiomycota</taxon>
        <taxon>Agaricomycotina</taxon>
        <taxon>Agaricomycetes</taxon>
        <taxon>Agaricomycetidae</taxon>
        <taxon>Agaricales</taxon>
        <taxon>Marasmiineae</taxon>
        <taxon>Mycenaceae</taxon>
        <taxon>Mycena</taxon>
    </lineage>
</organism>
<reference evidence="2" key="1">
    <citation type="submission" date="2014-09" db="EMBL/GenBank/DDBJ databases">
        <title>Genome sequence of the luminous mushroom Mycena chlorophos for searching fungal bioluminescence genes.</title>
        <authorList>
            <person name="Tanaka Y."/>
            <person name="Kasuga D."/>
            <person name="Oba Y."/>
            <person name="Hase S."/>
            <person name="Sato K."/>
            <person name="Oba Y."/>
            <person name="Sakakibara Y."/>
        </authorList>
    </citation>
    <scope>NUCLEOTIDE SEQUENCE</scope>
</reference>
<feature type="compositionally biased region" description="Basic residues" evidence="1">
    <location>
        <begin position="197"/>
        <end position="217"/>
    </location>
</feature>
<evidence type="ECO:0000256" key="1">
    <source>
        <dbReference type="SAM" id="MobiDB-lite"/>
    </source>
</evidence>
<sequence length="463" mass="51717">MPKKVDDGYESSTGLRDVPTYRDFLNNRPMKKTISISTRCVRALNRQGRAIARIMYAHDANVWTCRAIARIFRVSEQTIARCILPAKYSVRYPGDVVADDVRHAGSKFAKHFPPFVPPLEDDWDDESDAHSRPRVVEKRINVCLEGFPRCVANAFPDPETRTFLVTDVSRGSKRKKRAVPVTQRPEKGRSDKERTNRRTAQKPRFYPRSRKQLGRQPHKAESVDVMVLCETESDEDSEADSEASVARVLLPSLIQHHPSLPSNTLPDSTLSQPLPMPNEGHELTTFLCRILPASMAEALTTPAHLALYAHQGLDAQTFDALAQWPERELAEALQRLLLKTREADGATSTPESEFGLDLFEVLSLQDSLAALRREPSASPRPLQWETMAGFLSNIRGLDLSAHGELFRAHGFTLERLRLLSGAANMPKILSRGLMRGQWLVGSAQGVGLSAVEVIALEFALQQT</sequence>
<protein>
    <submittedName>
        <fullName evidence="2">Uncharacterized protein</fullName>
    </submittedName>
</protein>
<evidence type="ECO:0000313" key="3">
    <source>
        <dbReference type="Proteomes" id="UP000815677"/>
    </source>
</evidence>
<name>A0ABQ0LHL1_MYCCL</name>
<evidence type="ECO:0000313" key="2">
    <source>
        <dbReference type="EMBL" id="GAT49361.1"/>
    </source>
</evidence>
<dbReference type="Proteomes" id="UP000815677">
    <property type="component" value="Unassembled WGS sequence"/>
</dbReference>
<accession>A0ABQ0LHL1</accession>